<protein>
    <submittedName>
        <fullName evidence="1">Uncharacterized protein</fullName>
    </submittedName>
</protein>
<sequence length="357" mass="38604">MVRGHYRILSSSPNLSQSLKASIDSLDKHQETRALDAPSSLSDFASPTASMSSMAVQLYKTDNGPDGNLSYSDFMLQPNIGPYECRTCQKKFTGPASYASHGVQCFSRTDSSSAANNYVWCDICRTQISGVMNMEAHDSGKKHRRAMSIFQRALATGNKQETTNMCIKSSSSTFVTAISVPAGRTSSLTITQCENVPSAAPMLCSPSSQPAADDTDSLHTSQQLTALDSSIRNSGQHNVPPCSTSYAAASGTAITNQASIQDRSADNERKHEEPVEPTKDEDQEQSASFTSTEATEKMFLVTHSAVDVAYSDDGMKCRMGDIEGYGCRKCGIVLFQNVEAAQRHYRTDGHRAVADPL</sequence>
<evidence type="ECO:0000313" key="1">
    <source>
        <dbReference type="EMBL" id="KAH7974983.1"/>
    </source>
</evidence>
<dbReference type="EMBL" id="CM023479">
    <property type="protein sequence ID" value="KAH7974983.1"/>
    <property type="molecule type" value="Genomic_DNA"/>
</dbReference>
<comment type="caution">
    <text evidence="1">The sequence shown here is derived from an EMBL/GenBank/DDBJ whole genome shotgun (WGS) entry which is preliminary data.</text>
</comment>
<accession>A0ACB8DRJ3</accession>
<organism evidence="1 2">
    <name type="scientific">Dermacentor silvarum</name>
    <name type="common">Tick</name>
    <dbReference type="NCBI Taxonomy" id="543639"/>
    <lineage>
        <taxon>Eukaryota</taxon>
        <taxon>Metazoa</taxon>
        <taxon>Ecdysozoa</taxon>
        <taxon>Arthropoda</taxon>
        <taxon>Chelicerata</taxon>
        <taxon>Arachnida</taxon>
        <taxon>Acari</taxon>
        <taxon>Parasitiformes</taxon>
        <taxon>Ixodida</taxon>
        <taxon>Ixodoidea</taxon>
        <taxon>Ixodidae</taxon>
        <taxon>Rhipicephalinae</taxon>
        <taxon>Dermacentor</taxon>
    </lineage>
</organism>
<reference evidence="1" key="1">
    <citation type="submission" date="2020-05" db="EMBL/GenBank/DDBJ databases">
        <title>Large-scale comparative analyses of tick genomes elucidate their genetic diversity and vector capacities.</title>
        <authorList>
            <person name="Jia N."/>
            <person name="Wang J."/>
            <person name="Shi W."/>
            <person name="Du L."/>
            <person name="Sun Y."/>
            <person name="Zhan W."/>
            <person name="Jiang J."/>
            <person name="Wang Q."/>
            <person name="Zhang B."/>
            <person name="Ji P."/>
            <person name="Sakyi L.B."/>
            <person name="Cui X."/>
            <person name="Yuan T."/>
            <person name="Jiang B."/>
            <person name="Yang W."/>
            <person name="Lam T.T.-Y."/>
            <person name="Chang Q."/>
            <person name="Ding S."/>
            <person name="Wang X."/>
            <person name="Zhu J."/>
            <person name="Ruan X."/>
            <person name="Zhao L."/>
            <person name="Wei J."/>
            <person name="Que T."/>
            <person name="Du C."/>
            <person name="Cheng J."/>
            <person name="Dai P."/>
            <person name="Han X."/>
            <person name="Huang E."/>
            <person name="Gao Y."/>
            <person name="Liu J."/>
            <person name="Shao H."/>
            <person name="Ye R."/>
            <person name="Li L."/>
            <person name="Wei W."/>
            <person name="Wang X."/>
            <person name="Wang C."/>
            <person name="Yang T."/>
            <person name="Huo Q."/>
            <person name="Li W."/>
            <person name="Guo W."/>
            <person name="Chen H."/>
            <person name="Zhou L."/>
            <person name="Ni X."/>
            <person name="Tian J."/>
            <person name="Zhou Y."/>
            <person name="Sheng Y."/>
            <person name="Liu T."/>
            <person name="Pan Y."/>
            <person name="Xia L."/>
            <person name="Li J."/>
            <person name="Zhao F."/>
            <person name="Cao W."/>
        </authorList>
    </citation>
    <scope>NUCLEOTIDE SEQUENCE</scope>
    <source>
        <strain evidence="1">Dsil-2018</strain>
    </source>
</reference>
<gene>
    <name evidence="1" type="ORF">HPB49_022319</name>
</gene>
<proteinExistence type="predicted"/>
<evidence type="ECO:0000313" key="2">
    <source>
        <dbReference type="Proteomes" id="UP000821865"/>
    </source>
</evidence>
<name>A0ACB8DRJ3_DERSI</name>
<keyword evidence="2" id="KW-1185">Reference proteome</keyword>
<dbReference type="Proteomes" id="UP000821865">
    <property type="component" value="Chromosome 10"/>
</dbReference>